<evidence type="ECO:0000256" key="7">
    <source>
        <dbReference type="ARBA" id="ARBA00022705"/>
    </source>
</evidence>
<evidence type="ECO:0000256" key="1">
    <source>
        <dbReference type="ARBA" id="ARBA00007705"/>
    </source>
</evidence>
<evidence type="ECO:0000259" key="21">
    <source>
        <dbReference type="SMART" id="SM00482"/>
    </source>
</evidence>
<feature type="domain" description="DNA-directed DNA polymerase family A palm" evidence="21">
    <location>
        <begin position="688"/>
        <end position="895"/>
    </location>
</feature>
<accession>A0A451DBV9</accession>
<dbReference type="NCBIfam" id="NF004397">
    <property type="entry name" value="PRK05755.1"/>
    <property type="match status" value="1"/>
</dbReference>
<feature type="domain" description="5'-3' exonuclease" evidence="20">
    <location>
        <begin position="6"/>
        <end position="268"/>
    </location>
</feature>
<dbReference type="InterPro" id="IPR012337">
    <property type="entry name" value="RNaseH-like_sf"/>
</dbReference>
<dbReference type="CDD" id="cd09859">
    <property type="entry name" value="PIN_53EXO"/>
    <property type="match status" value="1"/>
</dbReference>
<evidence type="ECO:0000256" key="6">
    <source>
        <dbReference type="ARBA" id="ARBA00022695"/>
    </source>
</evidence>
<dbReference type="CDD" id="cd08637">
    <property type="entry name" value="DNA_pol_A_pol_I_C"/>
    <property type="match status" value="1"/>
</dbReference>
<keyword evidence="5 18" id="KW-0808">Transferase</keyword>
<dbReference type="SUPFAM" id="SSF56672">
    <property type="entry name" value="DNA/RNA polymerases"/>
    <property type="match status" value="1"/>
</dbReference>
<dbReference type="InterPro" id="IPR019760">
    <property type="entry name" value="DNA-dir_DNA_pol_A_CS"/>
</dbReference>
<dbReference type="AlphaFoldDB" id="A0A451DBV9"/>
<dbReference type="Pfam" id="PF01367">
    <property type="entry name" value="5_3_exonuc"/>
    <property type="match status" value="1"/>
</dbReference>
<dbReference type="SMART" id="SM00474">
    <property type="entry name" value="35EXOc"/>
    <property type="match status" value="1"/>
</dbReference>
<dbReference type="SUPFAM" id="SSF47807">
    <property type="entry name" value="5' to 3' exonuclease, C-terminal subdomain"/>
    <property type="match status" value="1"/>
</dbReference>
<dbReference type="Gene3D" id="1.20.1060.10">
    <property type="entry name" value="Taq DNA Polymerase, Chain T, domain 4"/>
    <property type="match status" value="1"/>
</dbReference>
<dbReference type="CDD" id="cd09898">
    <property type="entry name" value="H3TH_53EXO"/>
    <property type="match status" value="1"/>
</dbReference>
<dbReference type="SMART" id="SM00475">
    <property type="entry name" value="53EXOc"/>
    <property type="match status" value="1"/>
</dbReference>
<dbReference type="SUPFAM" id="SSF88723">
    <property type="entry name" value="PIN domain-like"/>
    <property type="match status" value="1"/>
</dbReference>
<dbReference type="Proteomes" id="UP000294418">
    <property type="component" value="Chromosome"/>
</dbReference>
<evidence type="ECO:0000259" key="19">
    <source>
        <dbReference type="SMART" id="SM00474"/>
    </source>
</evidence>
<keyword evidence="7 18" id="KW-0235">DNA replication</keyword>
<dbReference type="SMART" id="SM00482">
    <property type="entry name" value="POLAc"/>
    <property type="match status" value="1"/>
</dbReference>
<dbReference type="RefSeq" id="WP_157989477.1">
    <property type="nucleotide sequence ID" value="NZ_LR217720.1"/>
</dbReference>
<dbReference type="Pfam" id="PF01612">
    <property type="entry name" value="DNA_pol_A_exo1"/>
    <property type="match status" value="1"/>
</dbReference>
<evidence type="ECO:0000313" key="22">
    <source>
        <dbReference type="EMBL" id="VFP83903.1"/>
    </source>
</evidence>
<evidence type="ECO:0000313" key="23">
    <source>
        <dbReference type="Proteomes" id="UP000294418"/>
    </source>
</evidence>
<dbReference type="Gene3D" id="3.30.420.10">
    <property type="entry name" value="Ribonuclease H-like superfamily/Ribonuclease H"/>
    <property type="match status" value="1"/>
</dbReference>
<keyword evidence="8" id="KW-0540">Nuclease</keyword>
<dbReference type="FunFam" id="1.10.150.20:FF:000003">
    <property type="entry name" value="DNA polymerase I"/>
    <property type="match status" value="1"/>
</dbReference>
<dbReference type="GO" id="GO:0008409">
    <property type="term" value="F:5'-3' exonuclease activity"/>
    <property type="evidence" value="ECO:0007669"/>
    <property type="project" value="UniProtKB-UniRule"/>
</dbReference>
<gene>
    <name evidence="18 22" type="primary">polA</name>
    <name evidence="22" type="ORF">ERCILAFE3058_015</name>
</gene>
<keyword evidence="11 18" id="KW-0269">Exonuclease</keyword>
<dbReference type="InterPro" id="IPR002298">
    <property type="entry name" value="DNA_polymerase_A"/>
</dbReference>
<dbReference type="InterPro" id="IPR043502">
    <property type="entry name" value="DNA/RNA_pol_sf"/>
</dbReference>
<dbReference type="InterPro" id="IPR002421">
    <property type="entry name" value="5-3_exonuclease"/>
</dbReference>
<keyword evidence="13 18" id="KW-0238">DNA-binding</keyword>
<dbReference type="InterPro" id="IPR036279">
    <property type="entry name" value="5-3_exonuclease_C_sf"/>
</dbReference>
<dbReference type="InterPro" id="IPR008918">
    <property type="entry name" value="HhH2"/>
</dbReference>
<evidence type="ECO:0000256" key="18">
    <source>
        <dbReference type="RuleBase" id="RU004460"/>
    </source>
</evidence>
<dbReference type="Gene3D" id="3.30.70.370">
    <property type="match status" value="1"/>
</dbReference>
<evidence type="ECO:0000256" key="10">
    <source>
        <dbReference type="ARBA" id="ARBA00022801"/>
    </source>
</evidence>
<dbReference type="Pfam" id="PF00476">
    <property type="entry name" value="DNA_pol_A"/>
    <property type="match status" value="1"/>
</dbReference>
<dbReference type="FunFam" id="1.10.150.20:FF:000002">
    <property type="entry name" value="DNA polymerase I"/>
    <property type="match status" value="1"/>
</dbReference>
<evidence type="ECO:0000256" key="11">
    <source>
        <dbReference type="ARBA" id="ARBA00022839"/>
    </source>
</evidence>
<organism evidence="22 23">
    <name type="scientific">Candidatus Erwinia haradaeae</name>
    <dbReference type="NCBI Taxonomy" id="1922217"/>
    <lineage>
        <taxon>Bacteria</taxon>
        <taxon>Pseudomonadati</taxon>
        <taxon>Pseudomonadota</taxon>
        <taxon>Gammaproteobacteria</taxon>
        <taxon>Enterobacterales</taxon>
        <taxon>Erwiniaceae</taxon>
        <taxon>Erwinia</taxon>
    </lineage>
</organism>
<keyword evidence="9 18" id="KW-0227">DNA damage</keyword>
<evidence type="ECO:0000256" key="14">
    <source>
        <dbReference type="ARBA" id="ARBA00023204"/>
    </source>
</evidence>
<dbReference type="InterPro" id="IPR002562">
    <property type="entry name" value="3'-5'_exonuclease_dom"/>
</dbReference>
<feature type="domain" description="3'-5' exonuclease" evidence="19">
    <location>
        <begin position="332"/>
        <end position="519"/>
    </location>
</feature>
<dbReference type="EC" id="2.7.7.7" evidence="3 17"/>
<dbReference type="PANTHER" id="PTHR10133">
    <property type="entry name" value="DNA POLYMERASE I"/>
    <property type="match status" value="1"/>
</dbReference>
<dbReference type="GO" id="GO:0006261">
    <property type="term" value="P:DNA-templated DNA replication"/>
    <property type="evidence" value="ECO:0007669"/>
    <property type="project" value="UniProtKB-UniRule"/>
</dbReference>
<evidence type="ECO:0000256" key="5">
    <source>
        <dbReference type="ARBA" id="ARBA00022679"/>
    </source>
</evidence>
<dbReference type="GO" id="GO:0003887">
    <property type="term" value="F:DNA-directed DNA polymerase activity"/>
    <property type="evidence" value="ECO:0007669"/>
    <property type="project" value="UniProtKB-UniRule"/>
</dbReference>
<name>A0A451DBV9_9GAMM</name>
<evidence type="ECO:0000256" key="12">
    <source>
        <dbReference type="ARBA" id="ARBA00022932"/>
    </source>
</evidence>
<dbReference type="CDD" id="cd06139">
    <property type="entry name" value="DNA_polA_I_Ecoli_like_exo"/>
    <property type="match status" value="1"/>
</dbReference>
<dbReference type="FunFam" id="1.20.1060.10:FF:000001">
    <property type="entry name" value="DNA polymerase I"/>
    <property type="match status" value="1"/>
</dbReference>
<evidence type="ECO:0000256" key="3">
    <source>
        <dbReference type="ARBA" id="ARBA00012417"/>
    </source>
</evidence>
<dbReference type="InterPro" id="IPR029060">
    <property type="entry name" value="PIN-like_dom_sf"/>
</dbReference>
<dbReference type="Gene3D" id="1.10.150.20">
    <property type="entry name" value="5' to 3' exonuclease, C-terminal subdomain"/>
    <property type="match status" value="2"/>
</dbReference>
<comment type="similarity">
    <text evidence="1 18">Belongs to the DNA polymerase type-A family.</text>
</comment>
<dbReference type="PANTHER" id="PTHR10133:SF27">
    <property type="entry name" value="DNA POLYMERASE NU"/>
    <property type="match status" value="1"/>
</dbReference>
<evidence type="ECO:0000256" key="15">
    <source>
        <dbReference type="ARBA" id="ARBA00049244"/>
    </source>
</evidence>
<dbReference type="PROSITE" id="PS00447">
    <property type="entry name" value="DNA_POLYMERASE_A"/>
    <property type="match status" value="1"/>
</dbReference>
<evidence type="ECO:0000256" key="4">
    <source>
        <dbReference type="ARBA" id="ARBA00020311"/>
    </source>
</evidence>
<keyword evidence="10 18" id="KW-0378">Hydrolase</keyword>
<sequence length="931" mass="105541">MMYFTEKSLILVDGSSYLYRAYHACPRLTTDSGFPTGAMYGMLNMLRSLLLKYQHSHVAVVFDAPGKTFRDALFIEYKSHRPIMPYELQIQLEPLQEIIKSLGLPLLVIPGVEADDVIGTLALEAEKLGQTVLISTDDKDMAQLVSQNINIINSIDNRMMGPQEVFEKYGIPSSLIIDLLALVGDTSDNIPGVAGVGKKSAQALLQGLGGIQVIYKNLDKVASLPFRGSKNIALKLEKNKGMAFLSYELATIKTDVQLSLTSNQLTYTTPTLSYLLELLKKYEFNQWLSHLENKTWWRWHCKAWHIIEKRIIIEKEREDKKGAINTFEPTTYLDILDKVTFSTWIENIKNSKYCAFYIETDSLDVFTANIVGLSFSTMLGKAVYLPVSFSKKTSSTQLDGFYILEMLQPVLENMNLVKIGCNLKFYYKILKKYNINLQGLCFDVFLESYVLDSIGNCRDLYILAERWLHYDLAMLTHIVRKKRHKPVCHPVLIGSNNYCAAIHADVTLQLHTKMWTQLEQKRDLKYIFEEIDMPLVPVLSRIEQNGVLIDKKFLSEYSKEISSRLTNLELQAHEFAGESFNLFSPKQLQVILFKKHGIKSTKKTPGGDLSTSEEVLSQLSLHYPLAKVILEHRCLSKIQSSYTNKLLRMIHPDTQRVHTSYHQTVTVTGRLSSSNPNLQNIPVRNNEGRRVRKAFVAPQGYSIIVADYSQIELRIMAHFSQDAGLLLAFSKEQDVHCATAAEVFGVDLPVVTKEQRRSAKAINFGLIYGMSAFGLARQLCIGVGEAKIYIDRYFGRYPGVLHYMRNTRKKAAEQGYVSTLHGRRLYLPDINARNGIRRQAAERAAINAPMQGTAADIMKLAMISIDIWLAQQKFPLFRMIMQVHDELVFEVKSHSIAGASMQICALMEGCIHLDVPLRVDIGIGENWDQAH</sequence>
<evidence type="ECO:0000259" key="20">
    <source>
        <dbReference type="SMART" id="SM00475"/>
    </source>
</evidence>
<comment type="catalytic activity">
    <reaction evidence="15 18">
        <text>DNA(n) + a 2'-deoxyribonucleoside 5'-triphosphate = DNA(n+1) + diphosphate</text>
        <dbReference type="Rhea" id="RHEA:22508"/>
        <dbReference type="Rhea" id="RHEA-COMP:17339"/>
        <dbReference type="Rhea" id="RHEA-COMP:17340"/>
        <dbReference type="ChEBI" id="CHEBI:33019"/>
        <dbReference type="ChEBI" id="CHEBI:61560"/>
        <dbReference type="ChEBI" id="CHEBI:173112"/>
        <dbReference type="EC" id="2.7.7.7"/>
    </reaction>
</comment>
<evidence type="ECO:0000256" key="17">
    <source>
        <dbReference type="NCBIfam" id="TIGR00593"/>
    </source>
</evidence>
<dbReference type="SMART" id="SM00279">
    <property type="entry name" value="HhH2"/>
    <property type="match status" value="1"/>
</dbReference>
<comment type="function">
    <text evidence="16">In addition to polymerase activity, this DNA polymerase exhibits 3'-5' and 5'-3' exonuclease activity. It is able to utilize nicked circular duplex DNA as a template and can unwind the parental DNA strand from its template.</text>
</comment>
<dbReference type="NCBIfam" id="TIGR00593">
    <property type="entry name" value="pola"/>
    <property type="match status" value="1"/>
</dbReference>
<dbReference type="OrthoDB" id="9806424at2"/>
<evidence type="ECO:0000256" key="8">
    <source>
        <dbReference type="ARBA" id="ARBA00022722"/>
    </source>
</evidence>
<dbReference type="InterPro" id="IPR001098">
    <property type="entry name" value="DNA-dir_DNA_pol_A_palm_dom"/>
</dbReference>
<keyword evidence="12 18" id="KW-0239">DNA-directed DNA polymerase</keyword>
<dbReference type="SUPFAM" id="SSF53098">
    <property type="entry name" value="Ribonuclease H-like"/>
    <property type="match status" value="1"/>
</dbReference>
<evidence type="ECO:0000256" key="9">
    <source>
        <dbReference type="ARBA" id="ARBA00022763"/>
    </source>
</evidence>
<dbReference type="GO" id="GO:0008408">
    <property type="term" value="F:3'-5' exonuclease activity"/>
    <property type="evidence" value="ECO:0007669"/>
    <property type="project" value="UniProtKB-UniRule"/>
</dbReference>
<evidence type="ECO:0000256" key="13">
    <source>
        <dbReference type="ARBA" id="ARBA00023125"/>
    </source>
</evidence>
<dbReference type="Gene3D" id="3.40.50.1010">
    <property type="entry name" value="5'-nuclease"/>
    <property type="match status" value="1"/>
</dbReference>
<dbReference type="PRINTS" id="PR00868">
    <property type="entry name" value="DNAPOLI"/>
</dbReference>
<dbReference type="InterPro" id="IPR018320">
    <property type="entry name" value="DNA_polymerase_1"/>
</dbReference>
<dbReference type="GO" id="GO:0003677">
    <property type="term" value="F:DNA binding"/>
    <property type="evidence" value="ECO:0007669"/>
    <property type="project" value="UniProtKB-UniRule"/>
</dbReference>
<dbReference type="Pfam" id="PF02739">
    <property type="entry name" value="5_3_exonuc_N"/>
    <property type="match status" value="1"/>
</dbReference>
<dbReference type="EMBL" id="LR217720">
    <property type="protein sequence ID" value="VFP83903.1"/>
    <property type="molecule type" value="Genomic_DNA"/>
</dbReference>
<proteinExistence type="inferred from homology"/>
<evidence type="ECO:0000256" key="16">
    <source>
        <dbReference type="ARBA" id="ARBA00060162"/>
    </source>
</evidence>
<dbReference type="InterPro" id="IPR020046">
    <property type="entry name" value="5-3_exonucl_a-hlix_arch_N"/>
</dbReference>
<dbReference type="InterPro" id="IPR036397">
    <property type="entry name" value="RNaseH_sf"/>
</dbReference>
<reference evidence="22 23" key="1">
    <citation type="submission" date="2019-02" db="EMBL/GenBank/DDBJ databases">
        <authorList>
            <person name="Manzano-Marin A."/>
            <person name="Manzano-Marin A."/>
        </authorList>
    </citation>
    <scope>NUCLEOTIDE SEQUENCE [LARGE SCALE GENOMIC DNA]</scope>
    <source>
        <strain evidence="22 23">ErCilaricifoliae</strain>
    </source>
</reference>
<keyword evidence="14 18" id="KW-0234">DNA repair</keyword>
<protein>
    <recommendedName>
        <fullName evidence="4 17">DNA polymerase I</fullName>
        <ecNumber evidence="3 17">2.7.7.7</ecNumber>
    </recommendedName>
</protein>
<dbReference type="GO" id="GO:0006302">
    <property type="term" value="P:double-strand break repair"/>
    <property type="evidence" value="ECO:0007669"/>
    <property type="project" value="TreeGrafter"/>
</dbReference>
<keyword evidence="6 18" id="KW-0548">Nucleotidyltransferase</keyword>
<dbReference type="FunFam" id="3.40.50.1010:FF:000001">
    <property type="entry name" value="DNA polymerase I"/>
    <property type="match status" value="1"/>
</dbReference>
<evidence type="ECO:0000256" key="2">
    <source>
        <dbReference type="ARBA" id="ARBA00011541"/>
    </source>
</evidence>
<dbReference type="InterPro" id="IPR020045">
    <property type="entry name" value="DNA_polI_H3TH"/>
</dbReference>
<comment type="subunit">
    <text evidence="2">Single-chain monomer with multiple functions.</text>
</comment>